<keyword evidence="2" id="KW-1185">Reference proteome</keyword>
<gene>
    <name evidence="1" type="ORF">PG994_012192</name>
</gene>
<dbReference type="GeneID" id="92096664"/>
<name>A0ABR1TV35_9PEZI</name>
<evidence type="ECO:0000313" key="2">
    <source>
        <dbReference type="Proteomes" id="UP001480595"/>
    </source>
</evidence>
<organism evidence="1 2">
    <name type="scientific">Apiospora phragmitis</name>
    <dbReference type="NCBI Taxonomy" id="2905665"/>
    <lineage>
        <taxon>Eukaryota</taxon>
        <taxon>Fungi</taxon>
        <taxon>Dikarya</taxon>
        <taxon>Ascomycota</taxon>
        <taxon>Pezizomycotina</taxon>
        <taxon>Sordariomycetes</taxon>
        <taxon>Xylariomycetidae</taxon>
        <taxon>Amphisphaeriales</taxon>
        <taxon>Apiosporaceae</taxon>
        <taxon>Apiospora</taxon>
    </lineage>
</organism>
<reference evidence="1 2" key="1">
    <citation type="submission" date="2023-01" db="EMBL/GenBank/DDBJ databases">
        <title>Analysis of 21 Apiospora genomes using comparative genomics revels a genus with tremendous synthesis potential of carbohydrate active enzymes and secondary metabolites.</title>
        <authorList>
            <person name="Sorensen T."/>
        </authorList>
    </citation>
    <scope>NUCLEOTIDE SEQUENCE [LARGE SCALE GENOMIC DNA]</scope>
    <source>
        <strain evidence="1 2">CBS 135458</strain>
    </source>
</reference>
<sequence>MAAPPEVTIHNLSGTWVMAQISGITKTYRLSNHPTQNKGLSDNMDELMELQGVPWLVRKAASVMNVTAKLTQTTDAATGTGSITIETVATGGFKGENKTYKLDGSELRSESKFGVTHVRARWLNLSERDQPRSMSGEGPSTPTWSRTGLRSLVYVVQESGEGTAEQVFGFCMIDGKRYHVQKTSATKDNKTVRVRAVYDWRGQ</sequence>
<dbReference type="InterPro" id="IPR012674">
    <property type="entry name" value="Calycin"/>
</dbReference>
<dbReference type="RefSeq" id="XP_066712711.1">
    <property type="nucleotide sequence ID" value="XM_066863601.1"/>
</dbReference>
<accession>A0ABR1TV35</accession>
<dbReference type="PANTHER" id="PTHR38115">
    <property type="entry name" value="LIPOCALIN-LIKE DOMAIN-CONTAINING PROTEIN"/>
    <property type="match status" value="1"/>
</dbReference>
<dbReference type="Gene3D" id="2.40.128.20">
    <property type="match status" value="1"/>
</dbReference>
<dbReference type="InterPro" id="IPR053037">
    <property type="entry name" value="Pericyclase_pydY-like"/>
</dbReference>
<comment type="caution">
    <text evidence="1">The sequence shown here is derived from an EMBL/GenBank/DDBJ whole genome shotgun (WGS) entry which is preliminary data.</text>
</comment>
<dbReference type="SUPFAM" id="SSF50814">
    <property type="entry name" value="Lipocalins"/>
    <property type="match status" value="1"/>
</dbReference>
<dbReference type="PANTHER" id="PTHR38115:SF1">
    <property type="entry name" value="LIPOCALIN-LIKE DOMAIN-CONTAINING PROTEIN"/>
    <property type="match status" value="1"/>
</dbReference>
<evidence type="ECO:0000313" key="1">
    <source>
        <dbReference type="EMBL" id="KAK8050462.1"/>
    </source>
</evidence>
<protein>
    <submittedName>
        <fullName evidence="1">Uncharacterized protein</fullName>
    </submittedName>
</protein>
<proteinExistence type="predicted"/>
<dbReference type="EMBL" id="JAQQWL010000011">
    <property type="protein sequence ID" value="KAK8050462.1"/>
    <property type="molecule type" value="Genomic_DNA"/>
</dbReference>
<dbReference type="Proteomes" id="UP001480595">
    <property type="component" value="Unassembled WGS sequence"/>
</dbReference>